<organism evidence="1 2">
    <name type="scientific">Funneliformis mosseae</name>
    <name type="common">Endomycorrhizal fungus</name>
    <name type="synonym">Glomus mosseae</name>
    <dbReference type="NCBI Taxonomy" id="27381"/>
    <lineage>
        <taxon>Eukaryota</taxon>
        <taxon>Fungi</taxon>
        <taxon>Fungi incertae sedis</taxon>
        <taxon>Mucoromycota</taxon>
        <taxon>Glomeromycotina</taxon>
        <taxon>Glomeromycetes</taxon>
        <taxon>Glomerales</taxon>
        <taxon>Glomeraceae</taxon>
        <taxon>Funneliformis</taxon>
    </lineage>
</organism>
<evidence type="ECO:0000313" key="2">
    <source>
        <dbReference type="Proteomes" id="UP000789375"/>
    </source>
</evidence>
<keyword evidence="2" id="KW-1185">Reference proteome</keyword>
<dbReference type="Proteomes" id="UP000789375">
    <property type="component" value="Unassembled WGS sequence"/>
</dbReference>
<name>A0A9N9IV61_FUNMO</name>
<gene>
    <name evidence="1" type="ORF">FMOSSE_LOCUS16700</name>
</gene>
<evidence type="ECO:0000313" key="1">
    <source>
        <dbReference type="EMBL" id="CAG8752061.1"/>
    </source>
</evidence>
<feature type="non-terminal residue" evidence="1">
    <location>
        <position position="122"/>
    </location>
</feature>
<reference evidence="1" key="1">
    <citation type="submission" date="2021-06" db="EMBL/GenBank/DDBJ databases">
        <authorList>
            <person name="Kallberg Y."/>
            <person name="Tangrot J."/>
            <person name="Rosling A."/>
        </authorList>
    </citation>
    <scope>NUCLEOTIDE SEQUENCE</scope>
    <source>
        <strain evidence="1">87-6 pot B 2015</strain>
    </source>
</reference>
<feature type="non-terminal residue" evidence="1">
    <location>
        <position position="1"/>
    </location>
</feature>
<dbReference type="AlphaFoldDB" id="A0A9N9IV61"/>
<protein>
    <submittedName>
        <fullName evidence="1">15059_t:CDS:1</fullName>
    </submittedName>
</protein>
<accession>A0A9N9IV61</accession>
<dbReference type="EMBL" id="CAJVPP010025617">
    <property type="protein sequence ID" value="CAG8752061.1"/>
    <property type="molecule type" value="Genomic_DNA"/>
</dbReference>
<proteinExistence type="predicted"/>
<sequence length="122" mass="14484">EYVKILQEMILDDDFTVIRFFRRMDCAFSQKDQAKECLREALKILASKNDEYSRKAKNLLGRFDSCTNSYSVEQFWNGLKIREEQDKSRTDQLLLEEKKEQHLCLIDSNVITEHNQSSNRLT</sequence>
<comment type="caution">
    <text evidence="1">The sequence shown here is derived from an EMBL/GenBank/DDBJ whole genome shotgun (WGS) entry which is preliminary data.</text>
</comment>